<accession>A0ABR0GGC3</accession>
<dbReference type="PROSITE" id="PS00028">
    <property type="entry name" value="ZINC_FINGER_C2H2_1"/>
    <property type="match status" value="1"/>
</dbReference>
<evidence type="ECO:0000256" key="1">
    <source>
        <dbReference type="SAM" id="MobiDB-lite"/>
    </source>
</evidence>
<dbReference type="RefSeq" id="XP_062743776.1">
    <property type="nucleotide sequence ID" value="XM_062891937.1"/>
</dbReference>
<protein>
    <recommendedName>
        <fullName evidence="2">C2H2-type domain-containing protein</fullName>
    </recommendedName>
</protein>
<proteinExistence type="predicted"/>
<feature type="compositionally biased region" description="Basic and acidic residues" evidence="1">
    <location>
        <begin position="64"/>
        <end position="77"/>
    </location>
</feature>
<evidence type="ECO:0000313" key="3">
    <source>
        <dbReference type="EMBL" id="KAK4654801.1"/>
    </source>
</evidence>
<keyword evidence="4" id="KW-1185">Reference proteome</keyword>
<feature type="domain" description="C2H2-type" evidence="2">
    <location>
        <begin position="120"/>
        <end position="140"/>
    </location>
</feature>
<evidence type="ECO:0000259" key="2">
    <source>
        <dbReference type="PROSITE" id="PS00028"/>
    </source>
</evidence>
<name>A0ABR0GGC3_9PEZI</name>
<sequence length="422" mass="46833">MSHEISKLAACACSALFQTDDGLNEHIQEYRSREQYLLAEAKTCRTHWRTSDDRISQSDCDDNQDSKDNEVGNHTSTRREYKRDGGFYCPNRTCSTPKRVWKKQLLRRHFQQHVPCNEVCVECHKTMRLTSEFLRHAEKHVDIKDERKKVYIRATCDELRKLSDDQLNLALMKPKFGVTGLDSEAPESQKRKFGVAGLDSEASGTQHTVIHDHPHLQSSSAPFYSRSIDTESAITQSLSAMTPSSHIVGIADTYTDMSYSTEAQLQPDLLGASDSVPTLMNTWTTDSHRTTNPVNEVLETSRTQGLIVADQPHLQGSSQAHLDFLGTFDAPILQTLNNVPVSEAHNYGSKAPIMYSNTARESLMPSMYPGSETPAMYSGTVLGAKAPIMHSGTVFGSRAPVMYSGTALRSASFQDGSSVHAP</sequence>
<dbReference type="Proteomes" id="UP001323405">
    <property type="component" value="Unassembled WGS sequence"/>
</dbReference>
<dbReference type="EMBL" id="JAFFHA010000006">
    <property type="protein sequence ID" value="KAK4654801.1"/>
    <property type="molecule type" value="Genomic_DNA"/>
</dbReference>
<comment type="caution">
    <text evidence="3">The sequence shown here is derived from an EMBL/GenBank/DDBJ whole genome shotgun (WGS) entry which is preliminary data.</text>
</comment>
<feature type="region of interest" description="Disordered" evidence="1">
    <location>
        <begin position="53"/>
        <end position="77"/>
    </location>
</feature>
<dbReference type="InterPro" id="IPR013087">
    <property type="entry name" value="Znf_C2H2_type"/>
</dbReference>
<organism evidence="3 4">
    <name type="scientific">Podospora pseudocomata</name>
    <dbReference type="NCBI Taxonomy" id="2093779"/>
    <lineage>
        <taxon>Eukaryota</taxon>
        <taxon>Fungi</taxon>
        <taxon>Dikarya</taxon>
        <taxon>Ascomycota</taxon>
        <taxon>Pezizomycotina</taxon>
        <taxon>Sordariomycetes</taxon>
        <taxon>Sordariomycetidae</taxon>
        <taxon>Sordariales</taxon>
        <taxon>Podosporaceae</taxon>
        <taxon>Podospora</taxon>
    </lineage>
</organism>
<gene>
    <name evidence="3" type="ORF">QC762_602475</name>
</gene>
<evidence type="ECO:0000313" key="4">
    <source>
        <dbReference type="Proteomes" id="UP001323405"/>
    </source>
</evidence>
<dbReference type="GeneID" id="87911844"/>
<reference evidence="3 4" key="1">
    <citation type="journal article" date="2023" name="bioRxiv">
        <title>High-quality genome assemblies of four members of thePodospora anserinaspecies complex.</title>
        <authorList>
            <person name="Ament-Velasquez S.L."/>
            <person name="Vogan A.A."/>
            <person name="Wallerman O."/>
            <person name="Hartmann F."/>
            <person name="Gautier V."/>
            <person name="Silar P."/>
            <person name="Giraud T."/>
            <person name="Johannesson H."/>
        </authorList>
    </citation>
    <scope>NUCLEOTIDE SEQUENCE [LARGE SCALE GENOMIC DNA]</scope>
    <source>
        <strain evidence="3 4">CBS 415.72m</strain>
    </source>
</reference>